<gene>
    <name evidence="5" type="ORF">IAB26_14095</name>
</gene>
<evidence type="ECO:0000259" key="4">
    <source>
        <dbReference type="PROSITE" id="PS50932"/>
    </source>
</evidence>
<dbReference type="CDD" id="cd06267">
    <property type="entry name" value="PBP1_LacI_sugar_binding-like"/>
    <property type="match status" value="1"/>
</dbReference>
<feature type="domain" description="HTH lacI-type" evidence="4">
    <location>
        <begin position="4"/>
        <end position="58"/>
    </location>
</feature>
<comment type="caution">
    <text evidence="5">The sequence shown here is derived from an EMBL/GenBank/DDBJ whole genome shotgun (WGS) entry which is preliminary data.</text>
</comment>
<dbReference type="GO" id="GO:0003700">
    <property type="term" value="F:DNA-binding transcription factor activity"/>
    <property type="evidence" value="ECO:0007669"/>
    <property type="project" value="TreeGrafter"/>
</dbReference>
<dbReference type="InterPro" id="IPR046335">
    <property type="entry name" value="LacI/GalR-like_sensor"/>
</dbReference>
<evidence type="ECO:0000256" key="3">
    <source>
        <dbReference type="ARBA" id="ARBA00023163"/>
    </source>
</evidence>
<keyword evidence="1" id="KW-0805">Transcription regulation</keyword>
<dbReference type="GO" id="GO:0000976">
    <property type="term" value="F:transcription cis-regulatory region binding"/>
    <property type="evidence" value="ECO:0007669"/>
    <property type="project" value="TreeGrafter"/>
</dbReference>
<evidence type="ECO:0000256" key="2">
    <source>
        <dbReference type="ARBA" id="ARBA00023125"/>
    </source>
</evidence>
<dbReference type="InterPro" id="IPR000843">
    <property type="entry name" value="HTH_LacI"/>
</dbReference>
<dbReference type="CDD" id="cd01392">
    <property type="entry name" value="HTH_LacI"/>
    <property type="match status" value="1"/>
</dbReference>
<dbReference type="InterPro" id="IPR010982">
    <property type="entry name" value="Lambda_DNA-bd_dom_sf"/>
</dbReference>
<dbReference type="SUPFAM" id="SSF47413">
    <property type="entry name" value="lambda repressor-like DNA-binding domains"/>
    <property type="match status" value="1"/>
</dbReference>
<name>A0A9D0ZXG0_9FIRM</name>
<keyword evidence="2 5" id="KW-0238">DNA-binding</keyword>
<dbReference type="PROSITE" id="PS50932">
    <property type="entry name" value="HTH_LACI_2"/>
    <property type="match status" value="1"/>
</dbReference>
<dbReference type="InterPro" id="IPR028082">
    <property type="entry name" value="Peripla_BP_I"/>
</dbReference>
<dbReference type="EMBL" id="DVFT01000207">
    <property type="protein sequence ID" value="HIQ97676.1"/>
    <property type="molecule type" value="Genomic_DNA"/>
</dbReference>
<evidence type="ECO:0000313" key="6">
    <source>
        <dbReference type="Proteomes" id="UP000886886"/>
    </source>
</evidence>
<dbReference type="PANTHER" id="PTHR30146">
    <property type="entry name" value="LACI-RELATED TRANSCRIPTIONAL REPRESSOR"/>
    <property type="match status" value="1"/>
</dbReference>
<dbReference type="SMART" id="SM00354">
    <property type="entry name" value="HTH_LACI"/>
    <property type="match status" value="1"/>
</dbReference>
<organism evidence="5 6">
    <name type="scientific">Candidatus Limivivens merdigallinarum</name>
    <dbReference type="NCBI Taxonomy" id="2840859"/>
    <lineage>
        <taxon>Bacteria</taxon>
        <taxon>Bacillati</taxon>
        <taxon>Bacillota</taxon>
        <taxon>Clostridia</taxon>
        <taxon>Lachnospirales</taxon>
        <taxon>Lachnospiraceae</taxon>
        <taxon>Lachnospiraceae incertae sedis</taxon>
        <taxon>Candidatus Limivivens</taxon>
    </lineage>
</organism>
<dbReference type="AlphaFoldDB" id="A0A9D0ZXG0"/>
<protein>
    <submittedName>
        <fullName evidence="5">LacI family DNA-binding transcriptional regulator</fullName>
    </submittedName>
</protein>
<dbReference type="SUPFAM" id="SSF53822">
    <property type="entry name" value="Periplasmic binding protein-like I"/>
    <property type="match status" value="1"/>
</dbReference>
<sequence>MASMNIKDIAKICGVGVSTVSRALNNHPDISPQTRERIMQAMKEHNYVPNNSARNLKRQDARTIAVLVKGINNPFFSSMIQVFEEEIQKKRYALVLQHVDEWQDEIDVAMELEKEKRLNGIVFLGGFFSHSEERLQKIPVPFVLSTIGILDQKHKSDYASVCVDDVAESYKMTDYLIQKGHQRIAILCSSTDDASIGALRLEGYRMALKEHGIPLREELVRHMHRDVDSYSMKTGYEQTRELLKEGVEFTAIYAISDSMAIGACRALIDAGKRVPEDISLAGFDGTEMAAYYHPAICTVRQPAEEMARATIKMLFDMLKKKSRVQQRIFEGTLVEGESVADNEPNPVSHAGMR</sequence>
<dbReference type="Proteomes" id="UP000886886">
    <property type="component" value="Unassembled WGS sequence"/>
</dbReference>
<keyword evidence="3" id="KW-0804">Transcription</keyword>
<dbReference type="Gene3D" id="1.10.260.40">
    <property type="entry name" value="lambda repressor-like DNA-binding domains"/>
    <property type="match status" value="1"/>
</dbReference>
<evidence type="ECO:0000313" key="5">
    <source>
        <dbReference type="EMBL" id="HIQ97676.1"/>
    </source>
</evidence>
<dbReference type="Pfam" id="PF13377">
    <property type="entry name" value="Peripla_BP_3"/>
    <property type="match status" value="1"/>
</dbReference>
<proteinExistence type="predicted"/>
<dbReference type="Gene3D" id="3.40.50.2300">
    <property type="match status" value="2"/>
</dbReference>
<reference evidence="5" key="2">
    <citation type="journal article" date="2021" name="PeerJ">
        <title>Extensive microbial diversity within the chicken gut microbiome revealed by metagenomics and culture.</title>
        <authorList>
            <person name="Gilroy R."/>
            <person name="Ravi A."/>
            <person name="Getino M."/>
            <person name="Pursley I."/>
            <person name="Horton D.L."/>
            <person name="Alikhan N.F."/>
            <person name="Baker D."/>
            <person name="Gharbi K."/>
            <person name="Hall N."/>
            <person name="Watson M."/>
            <person name="Adriaenssens E.M."/>
            <person name="Foster-Nyarko E."/>
            <person name="Jarju S."/>
            <person name="Secka A."/>
            <person name="Antonio M."/>
            <person name="Oren A."/>
            <person name="Chaudhuri R.R."/>
            <person name="La Ragione R."/>
            <person name="Hildebrand F."/>
            <person name="Pallen M.J."/>
        </authorList>
    </citation>
    <scope>NUCLEOTIDE SEQUENCE</scope>
    <source>
        <strain evidence="5">ChiSjej3B21-11622</strain>
    </source>
</reference>
<accession>A0A9D0ZXG0</accession>
<evidence type="ECO:0000256" key="1">
    <source>
        <dbReference type="ARBA" id="ARBA00023015"/>
    </source>
</evidence>
<dbReference type="PANTHER" id="PTHR30146:SF109">
    <property type="entry name" value="HTH-TYPE TRANSCRIPTIONAL REGULATOR GALS"/>
    <property type="match status" value="1"/>
</dbReference>
<dbReference type="Pfam" id="PF00356">
    <property type="entry name" value="LacI"/>
    <property type="match status" value="1"/>
</dbReference>
<reference evidence="5" key="1">
    <citation type="submission" date="2020-10" db="EMBL/GenBank/DDBJ databases">
        <authorList>
            <person name="Gilroy R."/>
        </authorList>
    </citation>
    <scope>NUCLEOTIDE SEQUENCE</scope>
    <source>
        <strain evidence="5">ChiSjej3B21-11622</strain>
    </source>
</reference>